<dbReference type="EC" id="2.7.13.3" evidence="1"/>
<keyword evidence="1" id="KW-0808">Transferase</keyword>
<keyword evidence="1" id="KW-0418">Kinase</keyword>
<dbReference type="EC" id="3.1.3.-" evidence="1"/>
<comment type="caution">
    <text evidence="1">The sequence shown here is derived from an EMBL/GenBank/DDBJ whole genome shotgun (WGS) entry which is preliminary data.</text>
</comment>
<name>A0ACC7RJX8_9VIBR</name>
<reference evidence="1" key="1">
    <citation type="submission" date="2024-11" db="EMBL/GenBank/DDBJ databases">
        <title>Identification of new Vibrio campbellii strains harboring the pVA1 plasmid isolated from Penaeus vannamei postlarvae affected by outbreaks of acute hepatopancreatic necrosis disease (AHPND) in Mexico.</title>
        <authorList>
            <person name="Gomez-Gil B."/>
            <person name="Enciso-Ibarra J."/>
        </authorList>
    </citation>
    <scope>NUCLEOTIDE SEQUENCE</scope>
    <source>
        <strain evidence="1">M270204</strain>
    </source>
</reference>
<evidence type="ECO:0000313" key="1">
    <source>
        <dbReference type="EMBL" id="MGI1900712.1"/>
    </source>
</evidence>
<protein>
    <submittedName>
        <fullName evidence="1">Quorum-sensing autoinducer 1 sensor kinase/phosphatase LuxN</fullName>
        <ecNumber evidence="1">2.7.13.3</ecNumber>
        <ecNumber evidence="1">3.1.3.-</ecNumber>
    </submittedName>
</protein>
<gene>
    <name evidence="1" type="primary">luxN</name>
    <name evidence="1" type="ORF">REH74_024595</name>
</gene>
<accession>A0ACC7RJX8</accession>
<keyword evidence="1" id="KW-0378">Hydrolase</keyword>
<dbReference type="EMBL" id="JAVHXJ020000223">
    <property type="protein sequence ID" value="MGI1900712.1"/>
    <property type="molecule type" value="Genomic_DNA"/>
</dbReference>
<proteinExistence type="predicted"/>
<sequence length="849" mass="96171">MFDFSLEAIVYAKAITLLATVAVVMMWLFYYCYRLKQKNEVIFGTHHAAYIAYSVCIIAWISSNAYFHTDLLPELGASAGMFMAKFANLASFFAFAFAYYFSCQLAAEQRKGKVHRWQQGIFVSLTVYSLFINLRPGLTVEHVDIVGPSQFVIEFGPHTSYFFIGLVSFVVLTLVNLVAMRTNSSKLTLAKTNYMIAGILVFMLSTAVIHLGMTYFMGDFSLTWLPPALSISEMLFVGYALLTSRFYSVKYIAYLALSALLVCAIFVLPLGAIFIPLTDSNQWLIATPICALIGITWHLLYKKVSRYASFLIYGDKKTPVQQILSLEEDFKLSIDDAMRRLGKLLQIPNDKLRLVTSNYNETFYEEYLSSNRSVLVFDELSEELEYKVSAKRSMKALYDKMSSNNTALVMPLYGQGKSVTHLLVSPHKSNNQMFSNEEISAVQTLLTRVQSTIEADRRIRQSRALANSIAHEMRNPLAQVQLQFEALKQHIENHAPVEQIKLDIENGQAAIQRGRQLIDIILREVSDSSPEHEPIAMTSIHKAVDQAVSHYGFENEKIIERIRLPQHTDFVAKLNETLFNFVIFNLIRNAIYYFDSYPDSQIEISTKTGPYENTLIFRDTGPGIDETISHKIFDDFFSYQKSGGSGLGLGYCQRVMRSFGGRIECESKLGEFTEFHLYFPVVPNAPKADTLRTPYFNDWKQNKRSNEHKVASNVQMNNQAPTVLIVDDKEVQRALVQMYLNQLGVNSLQANNGENAVEVFKANHVDLILMDVQMPVMNGFDASQRIKELSPQTPIIALSGESGERELDMINKLMDGRLEKPTTLNALRHVLGNWLNKNTASSSFEAERE</sequence>
<evidence type="ECO:0000313" key="2">
    <source>
        <dbReference type="Proteomes" id="UP001354073"/>
    </source>
</evidence>
<organism evidence="1 2">
    <name type="scientific">Vibrio campbellii</name>
    <dbReference type="NCBI Taxonomy" id="680"/>
    <lineage>
        <taxon>Bacteria</taxon>
        <taxon>Pseudomonadati</taxon>
        <taxon>Pseudomonadota</taxon>
        <taxon>Gammaproteobacteria</taxon>
        <taxon>Vibrionales</taxon>
        <taxon>Vibrionaceae</taxon>
        <taxon>Vibrio</taxon>
    </lineage>
</organism>
<dbReference type="Proteomes" id="UP001354073">
    <property type="component" value="Unassembled WGS sequence"/>
</dbReference>